<dbReference type="InterPro" id="IPR031705">
    <property type="entry name" value="Glyco_hydro_36_C"/>
</dbReference>
<dbReference type="InterPro" id="IPR038417">
    <property type="entry name" value="Alpga-gal_N_sf"/>
</dbReference>
<keyword evidence="8" id="KW-1185">Reference proteome</keyword>
<dbReference type="Pfam" id="PF02065">
    <property type="entry name" value="Melibiase"/>
    <property type="match status" value="1"/>
</dbReference>
<gene>
    <name evidence="7" type="ORF">Dsi01nite_060540</name>
</gene>
<dbReference type="InterPro" id="IPR013780">
    <property type="entry name" value="Glyco_hydro_b"/>
</dbReference>
<dbReference type="Pfam" id="PF16874">
    <property type="entry name" value="Glyco_hydro_36C"/>
    <property type="match status" value="1"/>
</dbReference>
<organism evidence="7 8">
    <name type="scientific">Dactylosporangium siamense</name>
    <dbReference type="NCBI Taxonomy" id="685454"/>
    <lineage>
        <taxon>Bacteria</taxon>
        <taxon>Bacillati</taxon>
        <taxon>Actinomycetota</taxon>
        <taxon>Actinomycetes</taxon>
        <taxon>Micromonosporales</taxon>
        <taxon>Micromonosporaceae</taxon>
        <taxon>Dactylosporangium</taxon>
    </lineage>
</organism>
<comment type="caution">
    <text evidence="7">The sequence shown here is derived from an EMBL/GenBank/DDBJ whole genome shotgun (WGS) entry which is preliminary data.</text>
</comment>
<dbReference type="InterPro" id="IPR050985">
    <property type="entry name" value="Alpha-glycosidase_related"/>
</dbReference>
<dbReference type="InterPro" id="IPR017853">
    <property type="entry name" value="GH"/>
</dbReference>
<dbReference type="PANTHER" id="PTHR43053:SF3">
    <property type="entry name" value="ALPHA-GALACTOSIDASE C-RELATED"/>
    <property type="match status" value="1"/>
</dbReference>
<evidence type="ECO:0000259" key="6">
    <source>
        <dbReference type="Pfam" id="PF16875"/>
    </source>
</evidence>
<dbReference type="GO" id="GO:0004557">
    <property type="term" value="F:alpha-galactosidase activity"/>
    <property type="evidence" value="ECO:0007669"/>
    <property type="project" value="UniProtKB-EC"/>
</dbReference>
<dbReference type="InterPro" id="IPR000111">
    <property type="entry name" value="Glyco_hydro_27/36_CS"/>
</dbReference>
<sequence>MTQTAVPTPPPVVTATPDALVHLRTAGVGLLIDLRAGNLPAVLHWGGDLGPLHPDDAAALALGGVEVIASNAADVPLRVALLPEPHTAWIGRPGLSGSRAGADWAPRFVTTDARLVPLDGDELPVGGDYTEHLGAARLVVDAADAAAELRLRLELELTGAGLVRARASVINEGEPYQLDDLTLCFPVPARAREVLDFAGRWGRERVPQRRLLTVGTHERENRRGRTGPDGATILSVGTPGFGFSDGEIWGLHVGFSGNHRHFVERQSTGRHVLGGGELLLPGEVQLGWGERYETPWIYAVHSVGLDQQAHRFHRFLRDRPEHPRSPRPVTLNTWEAVFFDHSPQRLIELADRASALGIERFVLDDGWFRGRRSDAAGLGDWYVDETVWPDGLWPLVRHVRGLGMEFGLWVEPEMINVDSDAARDHPEWIMHTDRGLPVAARNQHVIDLANPDVYAYLLDRLSAVIGEYDITYVKWDQNRDLVDAGTGPRRLPGVRAQTLATYRLMAELRQRFPALEIEDCASGGARVDLGILRHTDRVWVSDCNDPLERQSMNRWTGQLVPPEMLGMHVASPRSKATRRLHDLSFRAATAIFGHFGVEWDLTSAPESELAELAGWIGLYKHWRELLHSGDVVRMDNPDPSFWVSGVVAADRSRAVFALTFLSRSDVAPLGTFTLRGLDPDRRYRVRPLAVGDPFQGYAAPAWFAGLPAGPAPEAERVLPLPVRLPDWAEAPGVVLPGRVLATAGLQMPTSYPEQAVLLRVEAVD</sequence>
<dbReference type="Proteomes" id="UP000660611">
    <property type="component" value="Unassembled WGS sequence"/>
</dbReference>
<dbReference type="Gene3D" id="2.60.40.1180">
    <property type="entry name" value="Golgi alpha-mannosidase II"/>
    <property type="match status" value="1"/>
</dbReference>
<protein>
    <recommendedName>
        <fullName evidence="2">alpha-galactosidase</fullName>
        <ecNumber evidence="2">3.2.1.22</ecNumber>
    </recommendedName>
</protein>
<dbReference type="CDD" id="cd14791">
    <property type="entry name" value="GH36"/>
    <property type="match status" value="1"/>
</dbReference>
<name>A0A919UEV7_9ACTN</name>
<evidence type="ECO:0000256" key="2">
    <source>
        <dbReference type="ARBA" id="ARBA00012755"/>
    </source>
</evidence>
<evidence type="ECO:0000256" key="4">
    <source>
        <dbReference type="ARBA" id="ARBA00023295"/>
    </source>
</evidence>
<dbReference type="InterPro" id="IPR013785">
    <property type="entry name" value="Aldolase_TIM"/>
</dbReference>
<dbReference type="RefSeq" id="WP_203849730.1">
    <property type="nucleotide sequence ID" value="NZ_BAAAVW010000021.1"/>
</dbReference>
<proteinExistence type="predicted"/>
<dbReference type="InterPro" id="IPR002252">
    <property type="entry name" value="Glyco_hydro_36"/>
</dbReference>
<dbReference type="PROSITE" id="PS00512">
    <property type="entry name" value="ALPHA_GALACTOSIDASE"/>
    <property type="match status" value="1"/>
</dbReference>
<dbReference type="SUPFAM" id="SSF51445">
    <property type="entry name" value="(Trans)glycosidases"/>
    <property type="match status" value="1"/>
</dbReference>
<evidence type="ECO:0000313" key="7">
    <source>
        <dbReference type="EMBL" id="GIG48013.1"/>
    </source>
</evidence>
<reference evidence="7" key="1">
    <citation type="submission" date="2021-01" db="EMBL/GenBank/DDBJ databases">
        <title>Whole genome shotgun sequence of Dactylosporangium siamense NBRC 106093.</title>
        <authorList>
            <person name="Komaki H."/>
            <person name="Tamura T."/>
        </authorList>
    </citation>
    <scope>NUCLEOTIDE SEQUENCE</scope>
    <source>
        <strain evidence="7">NBRC 106093</strain>
    </source>
</reference>
<dbReference type="PRINTS" id="PR00743">
    <property type="entry name" value="GLHYDRLASE36"/>
</dbReference>
<dbReference type="Pfam" id="PF16875">
    <property type="entry name" value="Glyco_hydro_36N"/>
    <property type="match status" value="1"/>
</dbReference>
<dbReference type="Gene3D" id="3.20.20.70">
    <property type="entry name" value="Aldolase class I"/>
    <property type="match status" value="1"/>
</dbReference>
<dbReference type="GO" id="GO:0016052">
    <property type="term" value="P:carbohydrate catabolic process"/>
    <property type="evidence" value="ECO:0007669"/>
    <property type="project" value="InterPro"/>
</dbReference>
<dbReference type="FunFam" id="3.20.20.70:FF:000118">
    <property type="entry name" value="Alpha-galactosidase"/>
    <property type="match status" value="1"/>
</dbReference>
<dbReference type="EMBL" id="BONQ01000092">
    <property type="protein sequence ID" value="GIG48013.1"/>
    <property type="molecule type" value="Genomic_DNA"/>
</dbReference>
<evidence type="ECO:0000256" key="3">
    <source>
        <dbReference type="ARBA" id="ARBA00022801"/>
    </source>
</evidence>
<evidence type="ECO:0000259" key="5">
    <source>
        <dbReference type="Pfam" id="PF16874"/>
    </source>
</evidence>
<dbReference type="Gene3D" id="2.70.98.60">
    <property type="entry name" value="alpha-galactosidase from lactobacil brevis"/>
    <property type="match status" value="1"/>
</dbReference>
<keyword evidence="4" id="KW-0326">Glycosidase</keyword>
<dbReference type="PANTHER" id="PTHR43053">
    <property type="entry name" value="GLYCOSIDASE FAMILY 31"/>
    <property type="match status" value="1"/>
</dbReference>
<feature type="domain" description="Glycosyl hydrolase family 36 C-terminal" evidence="5">
    <location>
        <begin position="646"/>
        <end position="751"/>
    </location>
</feature>
<accession>A0A919UEV7</accession>
<keyword evidence="3" id="KW-0378">Hydrolase</keyword>
<dbReference type="AlphaFoldDB" id="A0A919UEV7"/>
<comment type="catalytic activity">
    <reaction evidence="1">
        <text>Hydrolysis of terminal, non-reducing alpha-D-galactose residues in alpha-D-galactosides, including galactose oligosaccharides, galactomannans and galactolipids.</text>
        <dbReference type="EC" id="3.2.1.22"/>
    </reaction>
</comment>
<dbReference type="EC" id="3.2.1.22" evidence="2"/>
<dbReference type="InterPro" id="IPR031704">
    <property type="entry name" value="Glyco_hydro_36_N"/>
</dbReference>
<evidence type="ECO:0000256" key="1">
    <source>
        <dbReference type="ARBA" id="ARBA00001255"/>
    </source>
</evidence>
<feature type="domain" description="Glycosyl hydrolase family 36 N-terminal" evidence="6">
    <location>
        <begin position="39"/>
        <end position="286"/>
    </location>
</feature>
<evidence type="ECO:0000313" key="8">
    <source>
        <dbReference type="Proteomes" id="UP000660611"/>
    </source>
</evidence>